<gene>
    <name evidence="2" type="ORF">XELAEV_18033292mg</name>
</gene>
<name>A0A974HDV8_XENLA</name>
<organism evidence="2 3">
    <name type="scientific">Xenopus laevis</name>
    <name type="common">African clawed frog</name>
    <dbReference type="NCBI Taxonomy" id="8355"/>
    <lineage>
        <taxon>Eukaryota</taxon>
        <taxon>Metazoa</taxon>
        <taxon>Chordata</taxon>
        <taxon>Craniata</taxon>
        <taxon>Vertebrata</taxon>
        <taxon>Euteleostomi</taxon>
        <taxon>Amphibia</taxon>
        <taxon>Batrachia</taxon>
        <taxon>Anura</taxon>
        <taxon>Pipoidea</taxon>
        <taxon>Pipidae</taxon>
        <taxon>Xenopodinae</taxon>
        <taxon>Xenopus</taxon>
        <taxon>Xenopus</taxon>
    </lineage>
</organism>
<sequence length="80" mass="8827">HFHSQVCLLRSSANINGRRQPPPRKAPQPTDSDQDQDLDPQQPQEEGEAADSPRAPQAQGTDMFVFVANVVASSNCLQHY</sequence>
<feature type="region of interest" description="Disordered" evidence="1">
    <location>
        <begin position="1"/>
        <end position="60"/>
    </location>
</feature>
<reference evidence="3" key="1">
    <citation type="journal article" date="2016" name="Nature">
        <title>Genome evolution in the allotetraploid frog Xenopus laevis.</title>
        <authorList>
            <person name="Session A.M."/>
            <person name="Uno Y."/>
            <person name="Kwon T."/>
            <person name="Chapman J.A."/>
            <person name="Toyoda A."/>
            <person name="Takahashi S."/>
            <person name="Fukui A."/>
            <person name="Hikosaka A."/>
            <person name="Suzuki A."/>
            <person name="Kondo M."/>
            <person name="van Heeringen S.J."/>
            <person name="Quigley I."/>
            <person name="Heinz S."/>
            <person name="Ogino H."/>
            <person name="Ochi H."/>
            <person name="Hellsten U."/>
            <person name="Lyons J.B."/>
            <person name="Simakov O."/>
            <person name="Putnam N."/>
            <person name="Stites J."/>
            <person name="Kuroki Y."/>
            <person name="Tanaka T."/>
            <person name="Michiue T."/>
            <person name="Watanabe M."/>
            <person name="Bogdanovic O."/>
            <person name="Lister R."/>
            <person name="Georgiou G."/>
            <person name="Paranjpe S.S."/>
            <person name="van Kruijsbergen I."/>
            <person name="Shu S."/>
            <person name="Carlson J."/>
            <person name="Kinoshita T."/>
            <person name="Ohta Y."/>
            <person name="Mawaribuchi S."/>
            <person name="Jenkins J."/>
            <person name="Grimwood J."/>
            <person name="Schmutz J."/>
            <person name="Mitros T."/>
            <person name="Mozaffari S.V."/>
            <person name="Suzuki Y."/>
            <person name="Haramoto Y."/>
            <person name="Yamamoto T.S."/>
            <person name="Takagi C."/>
            <person name="Heald R."/>
            <person name="Miller K."/>
            <person name="Haudenschild C."/>
            <person name="Kitzman J."/>
            <person name="Nakayama T."/>
            <person name="Izutsu Y."/>
            <person name="Robert J."/>
            <person name="Fortriede J."/>
            <person name="Burns K."/>
            <person name="Lotay V."/>
            <person name="Karimi K."/>
            <person name="Yasuoka Y."/>
            <person name="Dichmann D.S."/>
            <person name="Flajnik M.F."/>
            <person name="Houston D.W."/>
            <person name="Shendure J."/>
            <person name="DuPasquier L."/>
            <person name="Vize P.D."/>
            <person name="Zorn A.M."/>
            <person name="Ito M."/>
            <person name="Marcotte E.M."/>
            <person name="Wallingford J.B."/>
            <person name="Ito Y."/>
            <person name="Asashima M."/>
            <person name="Ueno N."/>
            <person name="Matsuda Y."/>
            <person name="Veenstra G.J."/>
            <person name="Fujiyama A."/>
            <person name="Harland R.M."/>
            <person name="Taira M."/>
            <person name="Rokhsar D.S."/>
        </authorList>
    </citation>
    <scope>NUCLEOTIDE SEQUENCE [LARGE SCALE GENOMIC DNA]</scope>
    <source>
        <strain evidence="3">J</strain>
    </source>
</reference>
<accession>A0A974HDV8</accession>
<dbReference type="Proteomes" id="UP000694892">
    <property type="component" value="Chromosome 6S"/>
</dbReference>
<proteinExistence type="predicted"/>
<evidence type="ECO:0000313" key="2">
    <source>
        <dbReference type="EMBL" id="OCT74327.1"/>
    </source>
</evidence>
<protein>
    <submittedName>
        <fullName evidence="2">Uncharacterized protein</fullName>
    </submittedName>
</protein>
<feature type="non-terminal residue" evidence="2">
    <location>
        <position position="1"/>
    </location>
</feature>
<evidence type="ECO:0000256" key="1">
    <source>
        <dbReference type="SAM" id="MobiDB-lite"/>
    </source>
</evidence>
<dbReference type="EMBL" id="CM004477">
    <property type="protein sequence ID" value="OCT74327.1"/>
    <property type="molecule type" value="Genomic_DNA"/>
</dbReference>
<evidence type="ECO:0000313" key="3">
    <source>
        <dbReference type="Proteomes" id="UP000694892"/>
    </source>
</evidence>
<dbReference type="AlphaFoldDB" id="A0A974HDV8"/>